<reference evidence="1 2" key="1">
    <citation type="submission" date="2014-11" db="EMBL/GenBank/DDBJ databases">
        <title>A Rickettsiales Symbiont of Amoebae With Ancient Features.</title>
        <authorList>
            <person name="Schulz F."/>
            <person name="Martijn J."/>
            <person name="Wascher F."/>
            <person name="Kostanjsek R."/>
            <person name="Ettema T.J."/>
            <person name="Horn M."/>
        </authorList>
    </citation>
    <scope>NUCLEOTIDE SEQUENCE [LARGE SCALE GENOMIC DNA]</scope>
    <source>
        <strain evidence="1 2">UWC36</strain>
    </source>
</reference>
<dbReference type="AlphaFoldDB" id="A0A0C1QNV8"/>
<accession>A0A0C1QNV8</accession>
<dbReference type="OrthoDB" id="5905291at2"/>
<dbReference type="RefSeq" id="WP_039455554.1">
    <property type="nucleotide sequence ID" value="NZ_JSWE01000079.1"/>
</dbReference>
<evidence type="ECO:0000313" key="1">
    <source>
        <dbReference type="EMBL" id="KIE05733.1"/>
    </source>
</evidence>
<evidence type="ECO:0000313" key="2">
    <source>
        <dbReference type="Proteomes" id="UP000031258"/>
    </source>
</evidence>
<keyword evidence="2" id="KW-1185">Reference proteome</keyword>
<sequence length="450" mass="49931">MINNSGEDIQVSANFNTNYGMTTVTSKYSPLEGNSIKIDGGSGVYENIYTKRMDSFQLNKKIEFITRLSNEGRINFVNQQVNGNVLPPVVIISSNRSGFIKKMLAQFQYWVTYFDNPDSPSQNLLIDPKPFKDNYPGLFYDPLRSGRNLIIVVSGVEFNKYKNALNDFLISEGNQANPGRIMLVGWRWKSNINGVGSMAGFGASRVAAIKFLKASNCPRAWLMDDNVLHINQFPESLAIVEAQMDDITSAIGFAGCTSVAPCAPKDIVPGALGTPYTTGILQQAVLWNINYIKDANQNRNINFNPYFVASNEDISFGEYLGKKGFAYKIYSNLKVIKLTALLDPPPVKKNKPGTSENIDVAELILKIKEILYAREKNYEISNSGMSSPKPFPIESIIASQPKQFTDNKNTVSCQIIEQILVAWIKSASGVNKAIDALFADNYEVGFKQIP</sequence>
<protein>
    <submittedName>
        <fullName evidence="1">Uncharacterized protein</fullName>
    </submittedName>
</protein>
<gene>
    <name evidence="1" type="ORF">NF27_DC00120</name>
</gene>
<dbReference type="EMBL" id="JSWE01000079">
    <property type="protein sequence ID" value="KIE05733.1"/>
    <property type="molecule type" value="Genomic_DNA"/>
</dbReference>
<name>A0A0C1QNV8_9RICK</name>
<dbReference type="Proteomes" id="UP000031258">
    <property type="component" value="Unassembled WGS sequence"/>
</dbReference>
<proteinExistence type="predicted"/>
<comment type="caution">
    <text evidence="1">The sequence shown here is derived from an EMBL/GenBank/DDBJ whole genome shotgun (WGS) entry which is preliminary data.</text>
</comment>
<organism evidence="1 2">
    <name type="scientific">Candidatus Jidaibacter acanthamoebae</name>
    <dbReference type="NCBI Taxonomy" id="86105"/>
    <lineage>
        <taxon>Bacteria</taxon>
        <taxon>Pseudomonadati</taxon>
        <taxon>Pseudomonadota</taxon>
        <taxon>Alphaproteobacteria</taxon>
        <taxon>Rickettsiales</taxon>
        <taxon>Candidatus Midichloriaceae</taxon>
        <taxon>Candidatus Jidaibacter</taxon>
    </lineage>
</organism>